<evidence type="ECO:0000313" key="2">
    <source>
        <dbReference type="Proteomes" id="UP000000435"/>
    </source>
</evidence>
<accession>A0ACA6AWU4</accession>
<organism evidence="1 2">
    <name type="scientific">Ehrlichia canis (strain Jake)</name>
    <dbReference type="NCBI Taxonomy" id="269484"/>
    <lineage>
        <taxon>Bacteria</taxon>
        <taxon>Pseudomonadati</taxon>
        <taxon>Pseudomonadota</taxon>
        <taxon>Alphaproteobacteria</taxon>
        <taxon>Rickettsiales</taxon>
        <taxon>Anaplasmataceae</taxon>
        <taxon>Ehrlichia</taxon>
    </lineage>
</organism>
<name>A0ACA6AWU4_EHRCJ</name>
<dbReference type="Proteomes" id="UP000000435">
    <property type="component" value="Chromosome"/>
</dbReference>
<sequence length="106" mass="11792">MSSDFYLKVLLPIIVAVVLLVAALLIVCMISRCIQKSSSDRKVRDKLEMEEHGLLADESENDRNEAVQLVARPVPQLNVEHVENIFRCVVNSARESHNCMVVTSGG</sequence>
<protein>
    <submittedName>
        <fullName evidence="1">Uncharacterized protein</fullName>
    </submittedName>
</protein>
<keyword evidence="2" id="KW-1185">Reference proteome</keyword>
<dbReference type="EMBL" id="CP000107">
    <property type="protein sequence ID" value="AAZ68801.1"/>
    <property type="molecule type" value="Genomic_DNA"/>
</dbReference>
<evidence type="ECO:0000313" key="1">
    <source>
        <dbReference type="EMBL" id="AAZ68801.1"/>
    </source>
</evidence>
<proteinExistence type="predicted"/>
<reference evidence="2" key="1">
    <citation type="journal article" date="2006" name="J. Bacteriol.">
        <title>The genome of the obligately intracellular bacterium Ehrlichia canis reveals themes of complex membrane structure and immune evasion strategies.</title>
        <authorList>
            <person name="Mavromatis K."/>
            <person name="Doyle C.K."/>
            <person name="Lykidis A."/>
            <person name="Ivanova N."/>
            <person name="Francino M.P."/>
            <person name="Chain P."/>
            <person name="Shin M."/>
            <person name="Malfatti S."/>
            <person name="Larimer F."/>
            <person name="Copeland A."/>
            <person name="Detter J.C."/>
            <person name="Land M."/>
            <person name="Richardson P.M."/>
            <person name="Yu X.J."/>
            <person name="Walker D.H."/>
            <person name="McBride J.W."/>
            <person name="Kyrpides N.C."/>
        </authorList>
    </citation>
    <scope>NUCLEOTIDE SEQUENCE [LARGE SCALE GENOMIC DNA]</scope>
    <source>
        <strain evidence="2">Jake</strain>
    </source>
</reference>
<gene>
    <name evidence="1" type="ordered locus">Ecaj_0770</name>
</gene>